<dbReference type="Pfam" id="PF05993">
    <property type="entry name" value="Reovirus_M2"/>
    <property type="match status" value="1"/>
</dbReference>
<evidence type="ECO:0000256" key="3">
    <source>
        <dbReference type="ARBA" id="ARBA00022595"/>
    </source>
</evidence>
<dbReference type="Gene3D" id="1.10.2040.10">
    <property type="entry name" value="Protein mu-1, chain B, domain 2"/>
    <property type="match status" value="1"/>
</dbReference>
<evidence type="ECO:0000256" key="11">
    <source>
        <dbReference type="SAM" id="MobiDB-lite"/>
    </source>
</evidence>
<dbReference type="SUPFAM" id="SSF69908">
    <property type="entry name" value="Membrane penetration protein mu1"/>
    <property type="match status" value="1"/>
</dbReference>
<keyword evidence="3" id="KW-1162">Viral penetration into host cytoplasm</keyword>
<keyword evidence="7" id="KW-0946">Virion</keyword>
<dbReference type="Gene3D" id="2.60.120.420">
    <property type="entry name" value="Membrane penetration protein mu1, Chain B, domain 4"/>
    <property type="match status" value="1"/>
</dbReference>
<evidence type="ECO:0000256" key="6">
    <source>
        <dbReference type="ARBA" id="ARBA00022770"/>
    </source>
</evidence>
<evidence type="ECO:0000313" key="13">
    <source>
        <dbReference type="Proteomes" id="UP000166492"/>
    </source>
</evidence>
<evidence type="ECO:0000256" key="8">
    <source>
        <dbReference type="ARBA" id="ARBA00023180"/>
    </source>
</evidence>
<protein>
    <submittedName>
        <fullName evidence="12">VP4</fullName>
    </submittedName>
</protein>
<keyword evidence="2" id="KW-0167">Capsid protein</keyword>
<evidence type="ECO:0000256" key="2">
    <source>
        <dbReference type="ARBA" id="ARBA00022561"/>
    </source>
</evidence>
<keyword evidence="8" id="KW-0325">Glycoprotein</keyword>
<accession>A0A0C5PW58</accession>
<evidence type="ECO:0000256" key="7">
    <source>
        <dbReference type="ARBA" id="ARBA00022844"/>
    </source>
</evidence>
<keyword evidence="4" id="KW-1173">Viral penetration via permeabilization of host membrane</keyword>
<sequence length="650" mass="68313">MGNVQTNSTTVNINGDGNSFGAESGMRSTAAPEIMLSPGKLNPNGLAWMKVAGSGMGPGSLQIVHATDGSPYCYIPPDAMSSMEKSAGAVNLWEPLFAAIFETCSTVNVSDFTDEFSAYVGVSEPEALKKYIEKGVFMSTSQAKNFFGTLGQRMARIKGWSEDIRTAAAMIPVDTPHGSVTCDWKSLLRFWDENLPVDNVCKQYQNAVYEVALKIYPALRAGNSGSLLSDVVGVLAGGAAGTTASGVSMVEGVTRNEQVSRILTSADVDILTSSAPVPVSALRTPPVELSYQPSALSAKTTPWLVRYPGTTAIEKTFDVGTTSKTTYYLSMGNSGGGDLMIDLKRLPACGLEYSLRGIPIIYDTNLTAAKLAKVTPALLMLQTAKPLSAEITAADIQAITPLVVGTDKLNTLVTTGFGNIRNITDFSMSAIWEPETVSAAGNYYLWPTVIGDASMTSDWGTISTSLANGRLRVAPLDLTNALHKGNVVESIVPSDVLGNASPEEMRSALPADVLTAFKAKLTTVASVVGRALNPNDSAHAPSSGTVLGPLAIENKAQSKPKPVSDLWIAARRGVNLFVASPIASLQTGVPVMGDSSVLTSLMGGATTALNTGDMGTPSLEATAKRAARVAGGLLRQRVMDKLARYWPPPS</sequence>
<keyword evidence="9" id="KW-0449">Lipoprotein</keyword>
<evidence type="ECO:0000256" key="9">
    <source>
        <dbReference type="ARBA" id="ARBA00023288"/>
    </source>
</evidence>
<dbReference type="InterPro" id="IPR044937">
    <property type="entry name" value="Mu1_membr_pen_domIII"/>
</dbReference>
<dbReference type="InterPro" id="IPR036256">
    <property type="entry name" value="Mu1/VP4_sf"/>
</dbReference>
<keyword evidence="6" id="KW-1152">Outer capsid protein</keyword>
<proteinExistence type="predicted"/>
<dbReference type="GO" id="GO:0046812">
    <property type="term" value="F:host cell surface binding"/>
    <property type="evidence" value="ECO:0007669"/>
    <property type="project" value="InterPro"/>
</dbReference>
<organism evidence="12 13">
    <name type="scientific">Grass carp reovirus</name>
    <name type="common">GCRV</name>
    <dbReference type="NCBI Taxonomy" id="128987"/>
    <lineage>
        <taxon>Viruses</taxon>
        <taxon>Riboviria</taxon>
        <taxon>Orthornavirae</taxon>
        <taxon>Duplornaviricota</taxon>
        <taxon>Resentoviricetes</taxon>
        <taxon>Reovirales</taxon>
        <taxon>Spinareoviridae</taxon>
        <taxon>Aquareovirus</taxon>
        <taxon>Aquareovirus ctenopharyngodontis</taxon>
    </lineage>
</organism>
<dbReference type="InterPro" id="IPR015962">
    <property type="entry name" value="Mu1_membr_pen_domII"/>
</dbReference>
<evidence type="ECO:0000256" key="10">
    <source>
        <dbReference type="ARBA" id="ARBA00023296"/>
    </source>
</evidence>
<dbReference type="GO" id="GO:0140267">
    <property type="term" value="P:symbiont entry into host cell via permeabilization of host membrane"/>
    <property type="evidence" value="ECO:0007669"/>
    <property type="project" value="UniProtKB-KW"/>
</dbReference>
<evidence type="ECO:0000256" key="4">
    <source>
        <dbReference type="ARBA" id="ARBA00022648"/>
    </source>
</evidence>
<dbReference type="InterPro" id="IPR015960">
    <property type="entry name" value="Mu1_membr_pen_domIV"/>
</dbReference>
<feature type="compositionally biased region" description="Polar residues" evidence="11">
    <location>
        <begin position="1"/>
        <end position="17"/>
    </location>
</feature>
<dbReference type="Proteomes" id="UP000166492">
    <property type="component" value="Genome"/>
</dbReference>
<keyword evidence="5" id="KW-0519">Myristate</keyword>
<name>A0A0C5PW58_GCRV</name>
<reference evidence="13" key="1">
    <citation type="journal article" date="2013" name="J. Gen. Virol.">
        <title>Quantitative in vivo and in vitro characterization of co-infection by two genetically distant grass carp reoviruses.</title>
        <authorList>
            <person name="Wang T."/>
            <person name="Li J."/>
            <person name="Lu L."/>
        </authorList>
    </citation>
    <scope>NUCLEOTIDE SEQUENCE [LARGE SCALE GENOMIC DNA]</scope>
</reference>
<comment type="subcellular location">
    <subcellularLocation>
        <location evidence="1">Virion</location>
    </subcellularLocation>
</comment>
<feature type="region of interest" description="Disordered" evidence="11">
    <location>
        <begin position="1"/>
        <end position="25"/>
    </location>
</feature>
<dbReference type="InterPro" id="IPR009113">
    <property type="entry name" value="Mu1/VP4"/>
</dbReference>
<dbReference type="GO" id="GO:0039624">
    <property type="term" value="C:viral outer capsid"/>
    <property type="evidence" value="ECO:0007669"/>
    <property type="project" value="UniProtKB-KW"/>
</dbReference>
<dbReference type="EMBL" id="KM880070">
    <property type="protein sequence ID" value="AJQ21752.1"/>
    <property type="molecule type" value="Genomic_RNA"/>
</dbReference>
<dbReference type="Gene3D" id="1.10.2050.10">
    <property type="entry name" value="Protein mu-1, chain B, domain 3"/>
    <property type="match status" value="1"/>
</dbReference>
<evidence type="ECO:0000256" key="1">
    <source>
        <dbReference type="ARBA" id="ARBA00004328"/>
    </source>
</evidence>
<evidence type="ECO:0000313" key="12">
    <source>
        <dbReference type="EMBL" id="AJQ21752.1"/>
    </source>
</evidence>
<keyword evidence="10" id="KW-1160">Virus entry into host cell</keyword>
<evidence type="ECO:0000256" key="5">
    <source>
        <dbReference type="ARBA" id="ARBA00022707"/>
    </source>
</evidence>